<feature type="compositionally biased region" description="Low complexity" evidence="1">
    <location>
        <begin position="28"/>
        <end position="46"/>
    </location>
</feature>
<dbReference type="EMBL" id="GG663754">
    <property type="protein sequence ID" value="EEH50849.1"/>
    <property type="molecule type" value="Genomic_DNA"/>
</dbReference>
<evidence type="ECO:0000313" key="2">
    <source>
        <dbReference type="EMBL" id="EEH50849.1"/>
    </source>
</evidence>
<dbReference type="STRING" id="564608.C1NAM6"/>
<dbReference type="GeneID" id="9690433"/>
<feature type="region of interest" description="Disordered" evidence="1">
    <location>
        <begin position="95"/>
        <end position="154"/>
    </location>
</feature>
<dbReference type="Proteomes" id="UP000001876">
    <property type="component" value="Unassembled WGS sequence"/>
</dbReference>
<gene>
    <name evidence="2" type="ORF">MICPUCDRAFT_55846</name>
</gene>
<dbReference type="RefSeq" id="XP_003064991.1">
    <property type="nucleotide sequence ID" value="XM_003064945.1"/>
</dbReference>
<dbReference type="OrthoDB" id="10253073at2759"/>
<dbReference type="PANTHER" id="PTHR33504:SF2">
    <property type="entry name" value="PROTEIN MFI"/>
    <property type="match status" value="1"/>
</dbReference>
<dbReference type="eggNOG" id="ENOG502QSTG">
    <property type="taxonomic scope" value="Eukaryota"/>
</dbReference>
<accession>C1NAM6</accession>
<feature type="compositionally biased region" description="Low complexity" evidence="1">
    <location>
        <begin position="126"/>
        <end position="135"/>
    </location>
</feature>
<organism evidence="3">
    <name type="scientific">Micromonas pusilla (strain CCMP1545)</name>
    <name type="common">Picoplanktonic green alga</name>
    <dbReference type="NCBI Taxonomy" id="564608"/>
    <lineage>
        <taxon>Eukaryota</taxon>
        <taxon>Viridiplantae</taxon>
        <taxon>Chlorophyta</taxon>
        <taxon>Mamiellophyceae</taxon>
        <taxon>Mamiellales</taxon>
        <taxon>Mamiellaceae</taxon>
        <taxon>Micromonas</taxon>
    </lineage>
</organism>
<name>C1NAM6_MICPC</name>
<reference evidence="2 3" key="1">
    <citation type="journal article" date="2009" name="Science">
        <title>Green evolution and dynamic adaptations revealed by genomes of the marine picoeukaryotes Micromonas.</title>
        <authorList>
            <person name="Worden A.Z."/>
            <person name="Lee J.H."/>
            <person name="Mock T."/>
            <person name="Rouze P."/>
            <person name="Simmons M.P."/>
            <person name="Aerts A.L."/>
            <person name="Allen A.E."/>
            <person name="Cuvelier M.L."/>
            <person name="Derelle E."/>
            <person name="Everett M.V."/>
            <person name="Foulon E."/>
            <person name="Grimwood J."/>
            <person name="Gundlach H."/>
            <person name="Henrissat B."/>
            <person name="Napoli C."/>
            <person name="McDonald S.M."/>
            <person name="Parker M.S."/>
            <person name="Rombauts S."/>
            <person name="Salamov A."/>
            <person name="Von Dassow P."/>
            <person name="Badger J.H."/>
            <person name="Coutinho P.M."/>
            <person name="Demir E."/>
            <person name="Dubchak I."/>
            <person name="Gentemann C."/>
            <person name="Eikrem W."/>
            <person name="Gready J.E."/>
            <person name="John U."/>
            <person name="Lanier W."/>
            <person name="Lindquist E.A."/>
            <person name="Lucas S."/>
            <person name="Mayer K.F."/>
            <person name="Moreau H."/>
            <person name="Not F."/>
            <person name="Otillar R."/>
            <person name="Panaud O."/>
            <person name="Pangilinan J."/>
            <person name="Paulsen I."/>
            <person name="Piegu B."/>
            <person name="Poliakov A."/>
            <person name="Robbens S."/>
            <person name="Schmutz J."/>
            <person name="Toulza E."/>
            <person name="Wyss T."/>
            <person name="Zelensky A."/>
            <person name="Zhou K."/>
            <person name="Armbrust E.V."/>
            <person name="Bhattacharya D."/>
            <person name="Goodenough U.W."/>
            <person name="Van de Peer Y."/>
            <person name="Grigoriev I.V."/>
        </authorList>
    </citation>
    <scope>NUCLEOTIDE SEQUENCE [LARGE SCALE GENOMIC DNA]</scope>
    <source>
        <strain evidence="2 3">CCMP1545</strain>
    </source>
</reference>
<keyword evidence="3" id="KW-1185">Reference proteome</keyword>
<protein>
    <submittedName>
        <fullName evidence="2">Calmodulin-binding motif family protein</fullName>
    </submittedName>
</protein>
<feature type="compositionally biased region" description="Gly residues" evidence="1">
    <location>
        <begin position="347"/>
        <end position="361"/>
    </location>
</feature>
<dbReference type="PROSITE" id="PS50096">
    <property type="entry name" value="IQ"/>
    <property type="match status" value="1"/>
</dbReference>
<proteinExistence type="predicted"/>
<dbReference type="KEGG" id="mpp:MICPUCDRAFT_55846"/>
<evidence type="ECO:0000256" key="1">
    <source>
        <dbReference type="SAM" id="MobiDB-lite"/>
    </source>
</evidence>
<feature type="compositionally biased region" description="Basic residues" evidence="1">
    <location>
        <begin position="99"/>
        <end position="109"/>
    </location>
</feature>
<feature type="region of interest" description="Disordered" evidence="1">
    <location>
        <begin position="28"/>
        <end position="51"/>
    </location>
</feature>
<dbReference type="PANTHER" id="PTHR33504">
    <property type="entry name" value="NADH DEHYDROGENASE (UBIQUINONE) 1 BETA SUBCOMPLEX, 4"/>
    <property type="match status" value="1"/>
</dbReference>
<sequence>MDDAVGDVVDDDADRTVVDAVVDAVVDDAVTRASSRPSTSTSSTPEPARKNFDASFREFVVTKLQARARGKSKRDAYARVQRAVRCIQARWRESERRAAVRRPRRRRRSSSSSRIVCRADYDRVSSPRGPSSAARSPPPAPVDRSRVPTAQARPDYHAMASRIARAWRRHLRIRVFRRLRDLVASNNEKSDPASALRRVNPAEAAVAGDPSCGTHVRFRLGGETFPPEVVYKIYTHRPVTDVCAFAPRDYAASRAAAAGSRDRSSERPSRRGWYARVENNAWRPVRDVGALEERENETTASARRESIRDAYTFHLSPSARRDATERRRRERRVEWMRKLYGFQAMRRGGGGGSDAGAGAPRGSGSTRVDADGDDLDLDVDATFAQTDEERALLSWSSALDFDAYQRMWSTLSCGAPSESTAPRGIGETAIEASARLGLSDANAFGGYFE</sequence>
<evidence type="ECO:0000313" key="3">
    <source>
        <dbReference type="Proteomes" id="UP000001876"/>
    </source>
</evidence>
<feature type="region of interest" description="Disordered" evidence="1">
    <location>
        <begin position="346"/>
        <end position="370"/>
    </location>
</feature>
<dbReference type="AlphaFoldDB" id="C1NAM6"/>